<dbReference type="Pfam" id="PF01795">
    <property type="entry name" value="Methyltransf_5"/>
    <property type="match status" value="1"/>
</dbReference>
<feature type="binding site" evidence="6">
    <location>
        <position position="51"/>
    </location>
    <ligand>
        <name>S-adenosyl-L-methionine</name>
        <dbReference type="ChEBI" id="CHEBI:59789"/>
    </ligand>
</feature>
<feature type="region of interest" description="Disordered" evidence="7">
    <location>
        <begin position="282"/>
        <end position="302"/>
    </location>
</feature>
<dbReference type="HAMAP" id="MF_01007">
    <property type="entry name" value="16SrRNA_methyltr_H"/>
    <property type="match status" value="1"/>
</dbReference>
<evidence type="ECO:0000256" key="3">
    <source>
        <dbReference type="ARBA" id="ARBA00022603"/>
    </source>
</evidence>
<comment type="similarity">
    <text evidence="1 6">Belongs to the methyltransferase superfamily. RsmH family.</text>
</comment>
<dbReference type="GO" id="GO:0005737">
    <property type="term" value="C:cytoplasm"/>
    <property type="evidence" value="ECO:0007669"/>
    <property type="project" value="UniProtKB-SubCell"/>
</dbReference>
<dbReference type="PIRSF" id="PIRSF004486">
    <property type="entry name" value="MraW"/>
    <property type="match status" value="1"/>
</dbReference>
<keyword evidence="2 6" id="KW-0698">rRNA processing</keyword>
<evidence type="ECO:0000256" key="1">
    <source>
        <dbReference type="ARBA" id="ARBA00010396"/>
    </source>
</evidence>
<evidence type="ECO:0000256" key="7">
    <source>
        <dbReference type="SAM" id="MobiDB-lite"/>
    </source>
</evidence>
<feature type="binding site" evidence="6">
    <location>
        <position position="101"/>
    </location>
    <ligand>
        <name>S-adenosyl-L-methionine</name>
        <dbReference type="ChEBI" id="CHEBI:59789"/>
    </ligand>
</feature>
<reference evidence="9" key="1">
    <citation type="submission" date="2017-09" db="EMBL/GenBank/DDBJ databases">
        <title>Depth-based differentiation of microbial function through sediment-hosted aquifers and enrichment of novel symbionts in the deep terrestrial subsurface.</title>
        <authorList>
            <person name="Probst A.J."/>
            <person name="Ladd B."/>
            <person name="Jarett J.K."/>
            <person name="Geller-Mcgrath D.E."/>
            <person name="Sieber C.M.K."/>
            <person name="Emerson J.B."/>
            <person name="Anantharaman K."/>
            <person name="Thomas B.C."/>
            <person name="Malmstrom R."/>
            <person name="Stieglmeier M."/>
            <person name="Klingl A."/>
            <person name="Woyke T."/>
            <person name="Ryan C.M."/>
            <person name="Banfield J.F."/>
        </authorList>
    </citation>
    <scope>NUCLEOTIDE SEQUENCE [LARGE SCALE GENOMIC DNA]</scope>
</reference>
<dbReference type="EC" id="2.1.1.199" evidence="6"/>
<gene>
    <name evidence="6" type="primary">rsmH</name>
    <name evidence="8" type="ORF">COS44_01305</name>
</gene>
<proteinExistence type="inferred from homology"/>
<dbReference type="GO" id="GO:0070475">
    <property type="term" value="P:rRNA base methylation"/>
    <property type="evidence" value="ECO:0007669"/>
    <property type="project" value="UniProtKB-UniRule"/>
</dbReference>
<feature type="binding site" evidence="6">
    <location>
        <position position="73"/>
    </location>
    <ligand>
        <name>S-adenosyl-L-methionine</name>
        <dbReference type="ChEBI" id="CHEBI:59789"/>
    </ligand>
</feature>
<dbReference type="Proteomes" id="UP000228816">
    <property type="component" value="Unassembled WGS sequence"/>
</dbReference>
<organism evidence="8 9">
    <name type="scientific">bacterium (Candidatus Gribaldobacteria) CG03_land_8_20_14_0_80_36_40</name>
    <dbReference type="NCBI Taxonomy" id="2014271"/>
    <lineage>
        <taxon>Bacteria</taxon>
        <taxon>Candidatus Gribaldobacteria</taxon>
    </lineage>
</organism>
<keyword evidence="6" id="KW-0963">Cytoplasm</keyword>
<keyword evidence="4 6" id="KW-0808">Transferase</keyword>
<dbReference type="Gene3D" id="1.10.150.170">
    <property type="entry name" value="Putative methyltransferase TM0872, insert domain"/>
    <property type="match status" value="1"/>
</dbReference>
<evidence type="ECO:0000256" key="4">
    <source>
        <dbReference type="ARBA" id="ARBA00022679"/>
    </source>
</evidence>
<comment type="function">
    <text evidence="6">Specifically methylates the N4 position of cytidine in position 1402 (C1402) of 16S rRNA.</text>
</comment>
<protein>
    <recommendedName>
        <fullName evidence="6">Ribosomal RNA small subunit methyltransferase H</fullName>
        <ecNumber evidence="6">2.1.1.199</ecNumber>
    </recommendedName>
    <alternativeName>
        <fullName evidence="6">16S rRNA m(4)C1402 methyltransferase</fullName>
    </alternativeName>
    <alternativeName>
        <fullName evidence="6">rRNA (cytosine-N(4)-)-methyltransferase RsmH</fullName>
    </alternativeName>
</protein>
<dbReference type="AlphaFoldDB" id="A0A2M7BZ54"/>
<feature type="binding site" evidence="6">
    <location>
        <position position="94"/>
    </location>
    <ligand>
        <name>S-adenosyl-L-methionine</name>
        <dbReference type="ChEBI" id="CHEBI:59789"/>
    </ligand>
</feature>
<name>A0A2M7BZ54_9BACT</name>
<keyword evidence="5 6" id="KW-0949">S-adenosyl-L-methionine</keyword>
<dbReference type="SUPFAM" id="SSF81799">
    <property type="entry name" value="Putative methyltransferase TM0872, insert domain"/>
    <property type="match status" value="1"/>
</dbReference>
<comment type="subcellular location">
    <subcellularLocation>
        <location evidence="6">Cytoplasm</location>
    </subcellularLocation>
</comment>
<feature type="compositionally biased region" description="Basic residues" evidence="7">
    <location>
        <begin position="287"/>
        <end position="302"/>
    </location>
</feature>
<evidence type="ECO:0000256" key="2">
    <source>
        <dbReference type="ARBA" id="ARBA00022552"/>
    </source>
</evidence>
<evidence type="ECO:0000313" key="9">
    <source>
        <dbReference type="Proteomes" id="UP000228816"/>
    </source>
</evidence>
<sequence>MTHIPVLQKEVIDYLDPKPNENFIDATIGEGGHTAAILEKNKPNGKVLGIEIDPEILEKFKFQDRLILVNDSYVNLKNIIEKYNFGPIKGILFDLGMSSWHLEESGRGFSFQKDEPLDMRYDESLKFKVQSSKLTAEEILNKWRGEELEKILREYGQERFAQGIAKKIIETRRIRPIKTTFQLVEIIKRATPSWYHHQRIHFATKTFQALRITVNNELENIKKGLEEALDVLGDGGRLVVISFHSLEDRIVKNFFSTFAKDYEGQERKIEILTKKPIRPSLEEIKTNKRSRSAKLRAARRGR</sequence>
<comment type="caution">
    <text evidence="8">The sequence shown here is derived from an EMBL/GenBank/DDBJ whole genome shotgun (WGS) entry which is preliminary data.</text>
</comment>
<dbReference type="GO" id="GO:0071424">
    <property type="term" value="F:rRNA (cytosine-N4-)-methyltransferase activity"/>
    <property type="evidence" value="ECO:0007669"/>
    <property type="project" value="UniProtKB-UniRule"/>
</dbReference>
<comment type="catalytic activity">
    <reaction evidence="6">
        <text>cytidine(1402) in 16S rRNA + S-adenosyl-L-methionine = N(4)-methylcytidine(1402) in 16S rRNA + S-adenosyl-L-homocysteine + H(+)</text>
        <dbReference type="Rhea" id="RHEA:42928"/>
        <dbReference type="Rhea" id="RHEA-COMP:10286"/>
        <dbReference type="Rhea" id="RHEA-COMP:10287"/>
        <dbReference type="ChEBI" id="CHEBI:15378"/>
        <dbReference type="ChEBI" id="CHEBI:57856"/>
        <dbReference type="ChEBI" id="CHEBI:59789"/>
        <dbReference type="ChEBI" id="CHEBI:74506"/>
        <dbReference type="ChEBI" id="CHEBI:82748"/>
        <dbReference type="EC" id="2.1.1.199"/>
    </reaction>
</comment>
<evidence type="ECO:0000313" key="8">
    <source>
        <dbReference type="EMBL" id="PIV14010.1"/>
    </source>
</evidence>
<dbReference type="Gene3D" id="3.40.50.150">
    <property type="entry name" value="Vaccinia Virus protein VP39"/>
    <property type="match status" value="1"/>
</dbReference>
<feature type="binding site" evidence="6">
    <location>
        <begin position="31"/>
        <end position="33"/>
    </location>
    <ligand>
        <name>S-adenosyl-L-methionine</name>
        <dbReference type="ChEBI" id="CHEBI:59789"/>
    </ligand>
</feature>
<dbReference type="InterPro" id="IPR023397">
    <property type="entry name" value="SAM-dep_MeTrfase_MraW_recog"/>
</dbReference>
<dbReference type="InterPro" id="IPR002903">
    <property type="entry name" value="RsmH"/>
</dbReference>
<evidence type="ECO:0000256" key="6">
    <source>
        <dbReference type="HAMAP-Rule" id="MF_01007"/>
    </source>
</evidence>
<dbReference type="SUPFAM" id="SSF53335">
    <property type="entry name" value="S-adenosyl-L-methionine-dependent methyltransferases"/>
    <property type="match status" value="1"/>
</dbReference>
<keyword evidence="3 6" id="KW-0489">Methyltransferase</keyword>
<dbReference type="InterPro" id="IPR029063">
    <property type="entry name" value="SAM-dependent_MTases_sf"/>
</dbReference>
<evidence type="ECO:0000256" key="5">
    <source>
        <dbReference type="ARBA" id="ARBA00022691"/>
    </source>
</evidence>
<dbReference type="EMBL" id="PEUS01000028">
    <property type="protein sequence ID" value="PIV14010.1"/>
    <property type="molecule type" value="Genomic_DNA"/>
</dbReference>
<dbReference type="NCBIfam" id="TIGR00006">
    <property type="entry name" value="16S rRNA (cytosine(1402)-N(4))-methyltransferase RsmH"/>
    <property type="match status" value="1"/>
</dbReference>
<dbReference type="PANTHER" id="PTHR11265">
    <property type="entry name" value="S-ADENOSYL-METHYLTRANSFERASE MRAW"/>
    <property type="match status" value="1"/>
</dbReference>
<dbReference type="PANTHER" id="PTHR11265:SF0">
    <property type="entry name" value="12S RRNA N4-METHYLCYTIDINE METHYLTRANSFERASE"/>
    <property type="match status" value="1"/>
</dbReference>
<accession>A0A2M7BZ54</accession>